<feature type="transmembrane region" description="Helical" evidence="6">
    <location>
        <begin position="73"/>
        <end position="93"/>
    </location>
</feature>
<keyword evidence="5 6" id="KW-0472">Membrane</keyword>
<evidence type="ECO:0000313" key="8">
    <source>
        <dbReference type="EMBL" id="UUL82127.1"/>
    </source>
</evidence>
<evidence type="ECO:0000259" key="7">
    <source>
        <dbReference type="Pfam" id="PF00892"/>
    </source>
</evidence>
<organism evidence="8 9">
    <name type="scientific">Sphingomonas qomolangmaensis</name>
    <dbReference type="NCBI Taxonomy" id="2918765"/>
    <lineage>
        <taxon>Bacteria</taxon>
        <taxon>Pseudomonadati</taxon>
        <taxon>Pseudomonadota</taxon>
        <taxon>Alphaproteobacteria</taxon>
        <taxon>Sphingomonadales</taxon>
        <taxon>Sphingomonadaceae</taxon>
        <taxon>Sphingomonas</taxon>
    </lineage>
</organism>
<dbReference type="PANTHER" id="PTHR22911:SF6">
    <property type="entry name" value="SOLUTE CARRIER FAMILY 35 MEMBER G1"/>
    <property type="match status" value="1"/>
</dbReference>
<reference evidence="8" key="1">
    <citation type="submission" date="2022-07" db="EMBL/GenBank/DDBJ databases">
        <title>Sphingomonas sp. nov., a novel bacterium isolated from the north slope of the Mount Everest.</title>
        <authorList>
            <person name="Cui X."/>
            <person name="Liu Y."/>
        </authorList>
    </citation>
    <scope>NUCLEOTIDE SEQUENCE</scope>
    <source>
        <strain evidence="8">S5-59</strain>
    </source>
</reference>
<dbReference type="Gene3D" id="1.10.3730.20">
    <property type="match status" value="1"/>
</dbReference>
<accession>A0ABY5L8E8</accession>
<feature type="domain" description="EamA" evidence="7">
    <location>
        <begin position="154"/>
        <end position="283"/>
    </location>
</feature>
<dbReference type="SUPFAM" id="SSF103481">
    <property type="entry name" value="Multidrug resistance efflux transporter EmrE"/>
    <property type="match status" value="2"/>
</dbReference>
<keyword evidence="3 6" id="KW-0812">Transmembrane</keyword>
<feature type="transmembrane region" description="Helical" evidence="6">
    <location>
        <begin position="216"/>
        <end position="234"/>
    </location>
</feature>
<comment type="subcellular location">
    <subcellularLocation>
        <location evidence="1">Membrane</location>
        <topology evidence="1">Multi-pass membrane protein</topology>
    </subcellularLocation>
</comment>
<dbReference type="EMBL" id="CP101740">
    <property type="protein sequence ID" value="UUL82127.1"/>
    <property type="molecule type" value="Genomic_DNA"/>
</dbReference>
<proteinExistence type="inferred from homology"/>
<dbReference type="InterPro" id="IPR037185">
    <property type="entry name" value="EmrE-like"/>
</dbReference>
<name>A0ABY5L8E8_9SPHN</name>
<feature type="transmembrane region" description="Helical" evidence="6">
    <location>
        <begin position="32"/>
        <end position="52"/>
    </location>
</feature>
<dbReference type="Pfam" id="PF00892">
    <property type="entry name" value="EamA"/>
    <property type="match status" value="2"/>
</dbReference>
<feature type="transmembrane region" description="Helical" evidence="6">
    <location>
        <begin position="124"/>
        <end position="146"/>
    </location>
</feature>
<evidence type="ECO:0000313" key="9">
    <source>
        <dbReference type="Proteomes" id="UP001058533"/>
    </source>
</evidence>
<keyword evidence="9" id="KW-1185">Reference proteome</keyword>
<sequence length="300" mass="31280">MSRPTPAIAAFLVACLGVATYSVMDVIMKGLVLGIGVYSAVAWRNLAGAVIAGTAWGLSRPTMPGRAALRLHAWRGVVVTFMSLLFFYSIGVLPIAEAIALSFIAPLIALYLAALLLGETIGRAAIVSSVIALAGVAVILAGRLSGSYDPEALLGVGAVLLSAVLFAYNLILARKQALIARPLEIGFFQTLTVLTVLALVAPWLLDAPRATDWPAILGAGVLAVLSLIAMGWAYARAEAQLLIPVEYTAFVWAAICGWLFFGEAVTWTTLAGTLLIVAGCILAARARPPIAEPVVESAIA</sequence>
<dbReference type="PANTHER" id="PTHR22911">
    <property type="entry name" value="ACYL-MALONYL CONDENSING ENZYME-RELATED"/>
    <property type="match status" value="1"/>
</dbReference>
<feature type="transmembrane region" description="Helical" evidence="6">
    <location>
        <begin position="152"/>
        <end position="173"/>
    </location>
</feature>
<dbReference type="PROSITE" id="PS51257">
    <property type="entry name" value="PROKAR_LIPOPROTEIN"/>
    <property type="match status" value="1"/>
</dbReference>
<evidence type="ECO:0000256" key="3">
    <source>
        <dbReference type="ARBA" id="ARBA00022692"/>
    </source>
</evidence>
<dbReference type="InterPro" id="IPR000620">
    <property type="entry name" value="EamA_dom"/>
</dbReference>
<evidence type="ECO:0000256" key="1">
    <source>
        <dbReference type="ARBA" id="ARBA00004141"/>
    </source>
</evidence>
<evidence type="ECO:0000256" key="4">
    <source>
        <dbReference type="ARBA" id="ARBA00022989"/>
    </source>
</evidence>
<feature type="domain" description="EamA" evidence="7">
    <location>
        <begin position="11"/>
        <end position="140"/>
    </location>
</feature>
<protein>
    <submittedName>
        <fullName evidence="8">DMT family transporter</fullName>
    </submittedName>
</protein>
<comment type="similarity">
    <text evidence="2">Belongs to the drug/metabolite transporter (DMT) superfamily. 10 TMS drug/metabolite exporter (DME) (TC 2.A.7.3) family.</text>
</comment>
<dbReference type="Proteomes" id="UP001058533">
    <property type="component" value="Chromosome"/>
</dbReference>
<feature type="transmembrane region" description="Helical" evidence="6">
    <location>
        <begin position="185"/>
        <end position="204"/>
    </location>
</feature>
<evidence type="ECO:0000256" key="5">
    <source>
        <dbReference type="ARBA" id="ARBA00023136"/>
    </source>
</evidence>
<keyword evidence="4 6" id="KW-1133">Transmembrane helix</keyword>
<feature type="transmembrane region" description="Helical" evidence="6">
    <location>
        <begin position="99"/>
        <end position="117"/>
    </location>
</feature>
<feature type="transmembrane region" description="Helical" evidence="6">
    <location>
        <begin position="241"/>
        <end position="261"/>
    </location>
</feature>
<feature type="transmembrane region" description="Helical" evidence="6">
    <location>
        <begin position="267"/>
        <end position="284"/>
    </location>
</feature>
<gene>
    <name evidence="8" type="ORF">NMP03_13175</name>
</gene>
<dbReference type="RefSeq" id="WP_256505909.1">
    <property type="nucleotide sequence ID" value="NZ_CP101740.1"/>
</dbReference>
<evidence type="ECO:0000256" key="6">
    <source>
        <dbReference type="SAM" id="Phobius"/>
    </source>
</evidence>
<evidence type="ECO:0000256" key="2">
    <source>
        <dbReference type="ARBA" id="ARBA00009853"/>
    </source>
</evidence>